<dbReference type="RefSeq" id="WP_279494019.1">
    <property type="nucleotide sequence ID" value="NZ_CP122283.1"/>
</dbReference>
<proteinExistence type="predicted"/>
<keyword evidence="6" id="KW-1185">Reference proteome</keyword>
<dbReference type="InterPro" id="IPR001387">
    <property type="entry name" value="Cro/C1-type_HTH"/>
</dbReference>
<gene>
    <name evidence="5" type="ORF">QBO96_18900</name>
</gene>
<dbReference type="CDD" id="cd00093">
    <property type="entry name" value="HTH_XRE"/>
    <property type="match status" value="1"/>
</dbReference>
<dbReference type="SMART" id="SM00530">
    <property type="entry name" value="HTH_XRE"/>
    <property type="match status" value="1"/>
</dbReference>
<dbReference type="PANTHER" id="PTHR46797:SF23">
    <property type="entry name" value="HTH-TYPE TRANSCRIPTIONAL REGULATOR SUTR"/>
    <property type="match status" value="1"/>
</dbReference>
<dbReference type="InterPro" id="IPR050807">
    <property type="entry name" value="TransReg_Diox_bact_type"/>
</dbReference>
<evidence type="ECO:0000256" key="2">
    <source>
        <dbReference type="ARBA" id="ARBA00023125"/>
    </source>
</evidence>
<dbReference type="PROSITE" id="PS50943">
    <property type="entry name" value="HTH_CROC1"/>
    <property type="match status" value="1"/>
</dbReference>
<feature type="domain" description="HTH cro/C1-type" evidence="4">
    <location>
        <begin position="11"/>
        <end position="65"/>
    </location>
</feature>
<reference evidence="5 6" key="1">
    <citation type="submission" date="2023-04" db="EMBL/GenBank/DDBJ databases">
        <title>Genomic of Lysinibacillus capsici TSBLM.</title>
        <authorList>
            <person name="Hu X.S."/>
            <person name="Yu C.H."/>
        </authorList>
    </citation>
    <scope>NUCLEOTIDE SEQUENCE [LARGE SCALE GENOMIC DNA]</scope>
    <source>
        <strain evidence="5 6">TSBLM</strain>
    </source>
</reference>
<accession>A0ABY8KJ97</accession>
<keyword evidence="3" id="KW-0804">Transcription</keyword>
<evidence type="ECO:0000313" key="5">
    <source>
        <dbReference type="EMBL" id="WGF37761.1"/>
    </source>
</evidence>
<dbReference type="EMBL" id="CP122283">
    <property type="protein sequence ID" value="WGF37761.1"/>
    <property type="molecule type" value="Genomic_DNA"/>
</dbReference>
<dbReference type="PANTHER" id="PTHR46797">
    <property type="entry name" value="HTH-TYPE TRANSCRIPTIONAL REGULATOR"/>
    <property type="match status" value="1"/>
</dbReference>
<protein>
    <submittedName>
        <fullName evidence="5">Helix-turn-helix transcriptional regulator</fullName>
    </submittedName>
</protein>
<sequence length="118" mass="13427">MNLTKRVGMNIRAIRKAQKLTIDELAEMCDFQAPYLSDVERGERNITLQTLTKILDALQVDAASVLIPETRAHDDSPSNRNEILNLLINTLEDKDVDDIRMLLNVSNEIFGRFKGNEK</sequence>
<evidence type="ECO:0000259" key="4">
    <source>
        <dbReference type="PROSITE" id="PS50943"/>
    </source>
</evidence>
<evidence type="ECO:0000313" key="6">
    <source>
        <dbReference type="Proteomes" id="UP001244564"/>
    </source>
</evidence>
<evidence type="ECO:0000256" key="3">
    <source>
        <dbReference type="ARBA" id="ARBA00023163"/>
    </source>
</evidence>
<dbReference type="Gene3D" id="1.10.260.40">
    <property type="entry name" value="lambda repressor-like DNA-binding domains"/>
    <property type="match status" value="1"/>
</dbReference>
<dbReference type="SUPFAM" id="SSF47413">
    <property type="entry name" value="lambda repressor-like DNA-binding domains"/>
    <property type="match status" value="1"/>
</dbReference>
<dbReference type="InterPro" id="IPR010982">
    <property type="entry name" value="Lambda_DNA-bd_dom_sf"/>
</dbReference>
<evidence type="ECO:0000256" key="1">
    <source>
        <dbReference type="ARBA" id="ARBA00023015"/>
    </source>
</evidence>
<dbReference type="Proteomes" id="UP001244564">
    <property type="component" value="Chromosome"/>
</dbReference>
<organism evidence="5 6">
    <name type="scientific">Lysinibacillus capsici</name>
    <dbReference type="NCBI Taxonomy" id="2115968"/>
    <lineage>
        <taxon>Bacteria</taxon>
        <taxon>Bacillati</taxon>
        <taxon>Bacillota</taxon>
        <taxon>Bacilli</taxon>
        <taxon>Bacillales</taxon>
        <taxon>Bacillaceae</taxon>
        <taxon>Lysinibacillus</taxon>
    </lineage>
</organism>
<keyword evidence="2" id="KW-0238">DNA-binding</keyword>
<name>A0ABY8KJ97_9BACI</name>
<keyword evidence="1" id="KW-0805">Transcription regulation</keyword>
<dbReference type="Pfam" id="PF01381">
    <property type="entry name" value="HTH_3"/>
    <property type="match status" value="1"/>
</dbReference>